<accession>A0A448V8J3</accession>
<name>A0A448V8J3_BARVI</name>
<organism evidence="3 4">
    <name type="scientific">Bartonella vinsonii</name>
    <name type="common">Rochalimaea vinsonii</name>
    <dbReference type="NCBI Taxonomy" id="33047"/>
    <lineage>
        <taxon>Bacteria</taxon>
        <taxon>Pseudomonadati</taxon>
        <taxon>Pseudomonadota</taxon>
        <taxon>Alphaproteobacteria</taxon>
        <taxon>Hyphomicrobiales</taxon>
        <taxon>Bartonellaceae</taxon>
        <taxon>Bartonella</taxon>
    </lineage>
</organism>
<reference evidence="3 4" key="1">
    <citation type="submission" date="2018-12" db="EMBL/GenBank/DDBJ databases">
        <authorList>
            <consortium name="Pathogen Informatics"/>
        </authorList>
    </citation>
    <scope>NUCLEOTIDE SEQUENCE [LARGE SCALE GENOMIC DNA]</scope>
    <source>
        <strain evidence="3 4">NCTC12905</strain>
    </source>
</reference>
<gene>
    <name evidence="3" type="ORF">NCTC12905_01740</name>
</gene>
<dbReference type="RefSeq" id="WP_126603899.1">
    <property type="nucleotide sequence ID" value="NZ_LR134529.1"/>
</dbReference>
<feature type="domain" description="Phage tail collar" evidence="2">
    <location>
        <begin position="160"/>
        <end position="216"/>
    </location>
</feature>
<dbReference type="Proteomes" id="UP000274201">
    <property type="component" value="Chromosome"/>
</dbReference>
<protein>
    <submittedName>
        <fullName evidence="3">Phage Tail Collar Domain</fullName>
    </submittedName>
</protein>
<dbReference type="Pfam" id="PF07484">
    <property type="entry name" value="Collar"/>
    <property type="match status" value="1"/>
</dbReference>
<dbReference type="SUPFAM" id="SSF88874">
    <property type="entry name" value="Receptor-binding domain of short tail fibre protein gp12"/>
    <property type="match status" value="1"/>
</dbReference>
<dbReference type="InterPro" id="IPR037053">
    <property type="entry name" value="Phage_tail_collar_dom_sf"/>
</dbReference>
<proteinExistence type="predicted"/>
<evidence type="ECO:0000259" key="2">
    <source>
        <dbReference type="Pfam" id="PF07484"/>
    </source>
</evidence>
<dbReference type="AlphaFoldDB" id="A0A448V8J3"/>
<evidence type="ECO:0000256" key="1">
    <source>
        <dbReference type="SAM" id="MobiDB-lite"/>
    </source>
</evidence>
<dbReference type="Gene3D" id="3.90.1340.10">
    <property type="entry name" value="Phage tail collar domain"/>
    <property type="match status" value="1"/>
</dbReference>
<sequence length="436" mass="49138">MSTIYDWSLTASENAGADSVINWSEGQAPHTVNNSARGMMQRYREYLSESGGAIESVVVHLEHEQTTIRLTSKTEFREYKNDRVVRFRSNGWNIGATTVSVNLLEGKPVYKATQTGLVPLTGSEIQPNCIYTLVYDEAVSGWQLLNPTIKTVPFRRLPTGFIGSFAMEILPDGWLLCDGRAYSRDSYRDLFATIGTLWGEGDGATTFQVPDLRGMFLRGYDYLGNVDRERSFASTQQCSLRDHEHNLGITASTGNSSRRRRDLSSVEISHRQRRSVDPTSECLRKHSKWDDVEECILSLESEEEKQARKAENLRRRNKMKGCFAPNLWGYEDPDCWGGSSSVYDEECVGLTGDALERCNRGFDEATQTPPSTPTRRKTPHTSHPFFIAHDQRFVPYLISQGFGEDLGEHDHILMTDSYGGAETRPRNVSVVFGIKT</sequence>
<feature type="region of interest" description="Disordered" evidence="1">
    <location>
        <begin position="247"/>
        <end position="272"/>
    </location>
</feature>
<feature type="region of interest" description="Disordered" evidence="1">
    <location>
        <begin position="361"/>
        <end position="382"/>
    </location>
</feature>
<dbReference type="OrthoDB" id="7921488at2"/>
<evidence type="ECO:0000313" key="4">
    <source>
        <dbReference type="Proteomes" id="UP000274201"/>
    </source>
</evidence>
<dbReference type="InterPro" id="IPR011083">
    <property type="entry name" value="Phage_tail_collar_dom"/>
</dbReference>
<dbReference type="EMBL" id="LR134529">
    <property type="protein sequence ID" value="VEJ46050.1"/>
    <property type="molecule type" value="Genomic_DNA"/>
</dbReference>
<evidence type="ECO:0000313" key="3">
    <source>
        <dbReference type="EMBL" id="VEJ46050.1"/>
    </source>
</evidence>
<feature type="compositionally biased region" description="Basic and acidic residues" evidence="1">
    <location>
        <begin position="262"/>
        <end position="272"/>
    </location>
</feature>